<dbReference type="OrthoDB" id="9800283at2"/>
<organism evidence="1 2">
    <name type="scientific">Methylotenera versatilis (strain 301)</name>
    <dbReference type="NCBI Taxonomy" id="666681"/>
    <lineage>
        <taxon>Bacteria</taxon>
        <taxon>Pseudomonadati</taxon>
        <taxon>Pseudomonadota</taxon>
        <taxon>Betaproteobacteria</taxon>
        <taxon>Nitrosomonadales</taxon>
        <taxon>Methylophilaceae</taxon>
        <taxon>Methylotenera</taxon>
    </lineage>
</organism>
<reference evidence="2" key="1">
    <citation type="submission" date="2010-05" db="EMBL/GenBank/DDBJ databases">
        <title>Complete sequence of Methylotenera sp. 301.</title>
        <authorList>
            <person name="Lucas S."/>
            <person name="Copeland A."/>
            <person name="Lapidus A."/>
            <person name="Cheng J.-F."/>
            <person name="Bruce D."/>
            <person name="Goodwin L."/>
            <person name="Pitluck S."/>
            <person name="Clum A."/>
            <person name="Land M."/>
            <person name="Hauser L."/>
            <person name="Kyrpides N."/>
            <person name="Ivanova N."/>
            <person name="Chistoservova L."/>
            <person name="Kalyuzhnaya M."/>
            <person name="Woyke T."/>
        </authorList>
    </citation>
    <scope>NUCLEOTIDE SEQUENCE [LARGE SCALE GENOMIC DNA]</scope>
    <source>
        <strain evidence="2">301</strain>
    </source>
</reference>
<dbReference type="PANTHER" id="PTHR34472:SF1">
    <property type="entry name" value="SULFUR CARRIER PROTEIN THIS"/>
    <property type="match status" value="1"/>
</dbReference>
<dbReference type="HOGENOM" id="CLU_174611_3_0_4"/>
<dbReference type="AlphaFoldDB" id="D7DNX9"/>
<dbReference type="KEGG" id="meh:M301_2655"/>
<protein>
    <submittedName>
        <fullName evidence="1">Thiamine biosynthesis protein ThiS</fullName>
    </submittedName>
</protein>
<dbReference type="CDD" id="cd00565">
    <property type="entry name" value="Ubl_ThiS"/>
    <property type="match status" value="1"/>
</dbReference>
<gene>
    <name evidence="1" type="ordered locus">M301_2655</name>
</gene>
<proteinExistence type="predicted"/>
<sequence>MSVTIQLTINGKPRSFDAENFTVAQLVVNLNLEGKRLAIECNGEIVPRSQFADTPLLDGDRLEIVGAVGGG</sequence>
<keyword evidence="2" id="KW-1185">Reference proteome</keyword>
<dbReference type="SUPFAM" id="SSF54285">
    <property type="entry name" value="MoaD/ThiS"/>
    <property type="match status" value="1"/>
</dbReference>
<dbReference type="NCBIfam" id="TIGR01683">
    <property type="entry name" value="thiS"/>
    <property type="match status" value="1"/>
</dbReference>
<dbReference type="Proteomes" id="UP000000383">
    <property type="component" value="Chromosome"/>
</dbReference>
<dbReference type="PANTHER" id="PTHR34472">
    <property type="entry name" value="SULFUR CARRIER PROTEIN THIS"/>
    <property type="match status" value="1"/>
</dbReference>
<dbReference type="Gene3D" id="3.10.20.30">
    <property type="match status" value="1"/>
</dbReference>
<evidence type="ECO:0000313" key="1">
    <source>
        <dbReference type="EMBL" id="ADI31010.1"/>
    </source>
</evidence>
<dbReference type="InterPro" id="IPR016155">
    <property type="entry name" value="Mopterin_synth/thiamin_S_b"/>
</dbReference>
<dbReference type="STRING" id="666681.M301_2655"/>
<accession>D7DNX9</accession>
<dbReference type="InterPro" id="IPR012675">
    <property type="entry name" value="Beta-grasp_dom_sf"/>
</dbReference>
<name>D7DNX9_METV0</name>
<dbReference type="Pfam" id="PF02597">
    <property type="entry name" value="ThiS"/>
    <property type="match status" value="1"/>
</dbReference>
<dbReference type="InterPro" id="IPR010035">
    <property type="entry name" value="Thi_S"/>
</dbReference>
<dbReference type="eggNOG" id="COG2104">
    <property type="taxonomic scope" value="Bacteria"/>
</dbReference>
<dbReference type="EMBL" id="CP002056">
    <property type="protein sequence ID" value="ADI31010.1"/>
    <property type="molecule type" value="Genomic_DNA"/>
</dbReference>
<dbReference type="RefSeq" id="WP_013149315.1">
    <property type="nucleotide sequence ID" value="NC_014207.1"/>
</dbReference>
<reference evidence="1 2" key="2">
    <citation type="journal article" date="2011" name="J. Bacteriol.">
        <title>Genomes of three methylotrophs from a single niche uncover genetic and metabolic divergence of Methylophilaceae.</title>
        <authorList>
            <person name="Lapidus A."/>
            <person name="Clum A."/>
            <person name="Labutti K."/>
            <person name="Kaluzhnaya M.G."/>
            <person name="Lim S."/>
            <person name="Beck D.A."/>
            <person name="Glavina Del Rio T."/>
            <person name="Nolan M."/>
            <person name="Mavromatis K."/>
            <person name="Huntemann M."/>
            <person name="Lucas S."/>
            <person name="Lidstrom M.E."/>
            <person name="Ivanova N."/>
            <person name="Chistoserdova L."/>
        </authorList>
    </citation>
    <scope>NUCLEOTIDE SEQUENCE [LARGE SCALE GENOMIC DNA]</scope>
    <source>
        <strain evidence="1 2">301</strain>
    </source>
</reference>
<evidence type="ECO:0000313" key="2">
    <source>
        <dbReference type="Proteomes" id="UP000000383"/>
    </source>
</evidence>
<dbReference type="InterPro" id="IPR003749">
    <property type="entry name" value="ThiS/MoaD-like"/>
</dbReference>